<feature type="region of interest" description="Disordered" evidence="3">
    <location>
        <begin position="1135"/>
        <end position="1178"/>
    </location>
</feature>
<dbReference type="RefSeq" id="XP_020064732.1">
    <property type="nucleotide sequence ID" value="XM_020209654.1"/>
</dbReference>
<feature type="compositionally biased region" description="Low complexity" evidence="3">
    <location>
        <begin position="1168"/>
        <end position="1178"/>
    </location>
</feature>
<evidence type="ECO:0000256" key="3">
    <source>
        <dbReference type="SAM" id="MobiDB-lite"/>
    </source>
</evidence>
<feature type="region of interest" description="Disordered" evidence="3">
    <location>
        <begin position="1275"/>
        <end position="1304"/>
    </location>
</feature>
<evidence type="ECO:0000256" key="2">
    <source>
        <dbReference type="PROSITE-ProRule" id="PRU00235"/>
    </source>
</evidence>
<protein>
    <recommendedName>
        <fullName evidence="4">BTB domain-containing protein</fullName>
    </recommendedName>
</protein>
<feature type="compositionally biased region" description="Basic residues" evidence="3">
    <location>
        <begin position="1401"/>
        <end position="1411"/>
    </location>
</feature>
<dbReference type="PROSITE" id="PS50097">
    <property type="entry name" value="BTB"/>
    <property type="match status" value="1"/>
</dbReference>
<dbReference type="Gene3D" id="3.30.710.10">
    <property type="entry name" value="Potassium Channel Kv1.1, Chain A"/>
    <property type="match status" value="1"/>
</dbReference>
<dbReference type="CDD" id="cd18186">
    <property type="entry name" value="BTB_POZ_ZBTB_KLHL-like"/>
    <property type="match status" value="1"/>
</dbReference>
<proteinExistence type="predicted"/>
<feature type="domain" description="BTB" evidence="4">
    <location>
        <begin position="847"/>
        <end position="906"/>
    </location>
</feature>
<dbReference type="InterPro" id="IPR000408">
    <property type="entry name" value="Reg_chr_condens"/>
</dbReference>
<dbReference type="SMART" id="SM00248">
    <property type="entry name" value="ANK"/>
    <property type="match status" value="2"/>
</dbReference>
<evidence type="ECO:0000313" key="5">
    <source>
        <dbReference type="EMBL" id="ODV79610.1"/>
    </source>
</evidence>
<dbReference type="PROSITE" id="PS50012">
    <property type="entry name" value="RCC1_3"/>
    <property type="match status" value="3"/>
</dbReference>
<dbReference type="Proteomes" id="UP000094285">
    <property type="component" value="Unassembled WGS sequence"/>
</dbReference>
<accession>A0A1E4SJE5</accession>
<dbReference type="SMART" id="SM00225">
    <property type="entry name" value="BTB"/>
    <property type="match status" value="2"/>
</dbReference>
<feature type="repeat" description="RCC1" evidence="2">
    <location>
        <begin position="179"/>
        <end position="245"/>
    </location>
</feature>
<keyword evidence="6" id="KW-1185">Reference proteome</keyword>
<dbReference type="PANTHER" id="PTHR22872">
    <property type="entry name" value="BTK-BINDING PROTEIN-RELATED"/>
    <property type="match status" value="1"/>
</dbReference>
<dbReference type="InterPro" id="IPR002110">
    <property type="entry name" value="Ankyrin_rpt"/>
</dbReference>
<sequence>MNKEDPKYVSQLPKFSKLPKDDLPKRDVFGRTILHLLILSNRSNLLQELLKNSHIKTIFNLCDYENGWNCMHYVIFYKRISCFRMLLDYFRGTSAKQNLVLATNSSLLEILKTKDRAGNTPLQLLDNDFKDLIWIPDYINEKSEFHISYRFKLNKEPESAKRASIKSPQIPWNHARGGSEVYMFGNNNSNQLGFGDSTDRSIPSRLSHNPFKKYNQHSLSIENLKKPRYKQVALSKYHSIILTSSGELFSCGKGSRGRLGLSNLSDSFKFQKIDIEDPIKFVSSHNNHTIAVTLQNEVYSWGLNNYNQLGYDSSSKSTSKGFTEKFELSPSLVGGDLRKNSAEIKGVATSKIHGVVFTKTELFFWGLNIGQMGFTASSQNIEFKLDDTVYKGEIQSTPRAISLRDNVKLVETCELCTFVVTDKNDIHVYFQHHHYKLPKIPVKGSSDKHFDIFKPTSLTKAVLIQKIVARSLGSCIILLDNGNVMSFSFNPDDYKNTKYLFVWRAYDHDMVVTDIDASYDGSIVLCTRNGSVFIKSSQTKQRKHSVTEISLPMPITKNKFKRLDNLNKVVQVFCDPSFSSFGFLRDDVDLLPLKLQKNDFVDDLAYLSCINDENTYRKQDQLLTLDHNYKTYVTNFFYPDRLANDEADEPTAEDNTGVVDLLEKKYHHKYDYIRNRKPRSSETYDLELNTIQDGSVNITNEKSFKLKFLDGPSDNRGFDCKITFKDFPTVSIGFHKLVLQLRSRPMKKLFDETNSDDLFVSGDFQAQYYKDENKLEVQSPINAISMALFIHFVYCNDFLDLNDEILNLLDCTYHLKSTFQIFDMNTRTLGILGVTEIFSTLLVENSGDVIVRLKDDEIKCHSFILKARSAYFETLLSDRWVNDGTEFLDFTDVSLTTFEAILKFIYGAHSDQIFDFEYLFDDTDEYINEVLELIEVADELLLFQLKSLSQVVLSDLINLDNVLILLTHADALSAEKLFMNCCWYIYNNLEILLFDPTFTDLSLDLMQKLEVQVIYFQNCKSIDFSDDCGVLNKGMLTNWFETDSDNLLKTYFELMTEYNEIFISDRKGFMGFKPLVDVKYELNKDGKEGKKKRDRKNSRRSSTVNNEILDFRNSIKTREKETYIDSSVLEEKNDDDTGFEVVNRGGRRKSKNNGNGVSPTPPWTQNGSASSSTTSLVSNIDTGRRPLAAPVSLPASLMGLSPFSNWASKSTAVPLFSDKPTTASRPVLETSSDWARKGSSSSKIKIGPMIKLSQKERKKKMAMEQNSDVVDNTQAVSSLPTNPWSKTNSEATVSDDLPGMPKLGSSKKTVRSVFKSTPLADAPRSQASVVADPVPSIRTPSLTEIMIEESLRVERARQEEAERKTLAEIQQEQEFAKWWEEETLRVQKQMGTLQLEPKAQPKGKPRNKKKPSGKEVPQSNIPNKGKPAGPKKKTSKSDSTKAKSKSPSPMTSQ</sequence>
<dbReference type="PANTHER" id="PTHR22872:SF2">
    <property type="entry name" value="INHIBITOR OF BRUTON TYROSINE KINASE"/>
    <property type="match status" value="1"/>
</dbReference>
<dbReference type="Pfam" id="PF13540">
    <property type="entry name" value="RCC1_2"/>
    <property type="match status" value="2"/>
</dbReference>
<evidence type="ECO:0000313" key="6">
    <source>
        <dbReference type="Proteomes" id="UP000094285"/>
    </source>
</evidence>
<feature type="region of interest" description="Disordered" evidence="3">
    <location>
        <begin position="1222"/>
        <end position="1241"/>
    </location>
</feature>
<dbReference type="SUPFAM" id="SSF50985">
    <property type="entry name" value="RCC1/BLIP-II"/>
    <property type="match status" value="1"/>
</dbReference>
<dbReference type="InterPro" id="IPR011333">
    <property type="entry name" value="SKP1/BTB/POZ_sf"/>
</dbReference>
<organism evidence="5 6">
    <name type="scientific">Suhomyces tanzawaensis NRRL Y-17324</name>
    <dbReference type="NCBI Taxonomy" id="984487"/>
    <lineage>
        <taxon>Eukaryota</taxon>
        <taxon>Fungi</taxon>
        <taxon>Dikarya</taxon>
        <taxon>Ascomycota</taxon>
        <taxon>Saccharomycotina</taxon>
        <taxon>Pichiomycetes</taxon>
        <taxon>Debaryomycetaceae</taxon>
        <taxon>Suhomyces</taxon>
    </lineage>
</organism>
<dbReference type="InterPro" id="IPR000210">
    <property type="entry name" value="BTB/POZ_dom"/>
</dbReference>
<dbReference type="GeneID" id="30983790"/>
<feature type="compositionally biased region" description="Polar residues" evidence="3">
    <location>
        <begin position="1222"/>
        <end position="1233"/>
    </location>
</feature>
<dbReference type="InterPro" id="IPR009091">
    <property type="entry name" value="RCC1/BLIP-II"/>
</dbReference>
<gene>
    <name evidence="5" type="ORF">CANTADRAFT_48967</name>
</gene>
<feature type="repeat" description="RCC1" evidence="2">
    <location>
        <begin position="246"/>
        <end position="295"/>
    </location>
</feature>
<dbReference type="InterPro" id="IPR036770">
    <property type="entry name" value="Ankyrin_rpt-contain_sf"/>
</dbReference>
<name>A0A1E4SJE5_9ASCO</name>
<dbReference type="Pfam" id="PF00651">
    <property type="entry name" value="BTB"/>
    <property type="match status" value="1"/>
</dbReference>
<feature type="compositionally biased region" description="Polar residues" evidence="3">
    <location>
        <begin position="1275"/>
        <end position="1292"/>
    </location>
</feature>
<reference evidence="6" key="1">
    <citation type="submission" date="2016-05" db="EMBL/GenBank/DDBJ databases">
        <title>Comparative genomics of biotechnologically important yeasts.</title>
        <authorList>
            <consortium name="DOE Joint Genome Institute"/>
            <person name="Riley R."/>
            <person name="Haridas S."/>
            <person name="Wolfe K.H."/>
            <person name="Lopes M.R."/>
            <person name="Hittinger C.T."/>
            <person name="Goker M."/>
            <person name="Salamov A."/>
            <person name="Wisecaver J."/>
            <person name="Long T.M."/>
            <person name="Aerts A.L."/>
            <person name="Barry K."/>
            <person name="Choi C."/>
            <person name="Clum A."/>
            <person name="Coughlan A.Y."/>
            <person name="Deshpande S."/>
            <person name="Douglass A.P."/>
            <person name="Hanson S.J."/>
            <person name="Klenk H.-P."/>
            <person name="Labutti K."/>
            <person name="Lapidus A."/>
            <person name="Lindquist E."/>
            <person name="Lipzen A."/>
            <person name="Meier-Kolthoff J.P."/>
            <person name="Ohm R.A."/>
            <person name="Otillar R.P."/>
            <person name="Pangilinan J."/>
            <person name="Peng Y."/>
            <person name="Rokas A."/>
            <person name="Rosa C.A."/>
            <person name="Scheuner C."/>
            <person name="Sibirny A.A."/>
            <person name="Slot J.C."/>
            <person name="Stielow J.B."/>
            <person name="Sun H."/>
            <person name="Kurtzman C.P."/>
            <person name="Blackwell M."/>
            <person name="Grigoriev I.V."/>
            <person name="Jeffries T.W."/>
        </authorList>
    </citation>
    <scope>NUCLEOTIDE SEQUENCE [LARGE SCALE GENOMIC DNA]</scope>
    <source>
        <strain evidence="6">NRRL Y-17324</strain>
    </source>
</reference>
<dbReference type="STRING" id="984487.A0A1E4SJE5"/>
<dbReference type="SUPFAM" id="SSF54695">
    <property type="entry name" value="POZ domain"/>
    <property type="match status" value="1"/>
</dbReference>
<dbReference type="OrthoDB" id="1893551at2759"/>
<evidence type="ECO:0000259" key="4">
    <source>
        <dbReference type="PROSITE" id="PS50097"/>
    </source>
</evidence>
<dbReference type="Gene3D" id="2.130.10.30">
    <property type="entry name" value="Regulator of chromosome condensation 1/beta-lactamase-inhibitor protein II"/>
    <property type="match status" value="1"/>
</dbReference>
<dbReference type="Gene3D" id="1.25.40.20">
    <property type="entry name" value="Ankyrin repeat-containing domain"/>
    <property type="match status" value="1"/>
</dbReference>
<dbReference type="EMBL" id="KV453911">
    <property type="protein sequence ID" value="ODV79610.1"/>
    <property type="molecule type" value="Genomic_DNA"/>
</dbReference>
<keyword evidence="1" id="KW-0677">Repeat</keyword>
<feature type="repeat" description="RCC1" evidence="2">
    <location>
        <begin position="296"/>
        <end position="360"/>
    </location>
</feature>
<feature type="region of interest" description="Disordered" evidence="3">
    <location>
        <begin position="1389"/>
        <end position="1453"/>
    </location>
</feature>
<evidence type="ECO:0000256" key="1">
    <source>
        <dbReference type="ARBA" id="ARBA00022737"/>
    </source>
</evidence>
<dbReference type="Pfam" id="PF00415">
    <property type="entry name" value="RCC1"/>
    <property type="match status" value="1"/>
</dbReference>
<dbReference type="InterPro" id="IPR051625">
    <property type="entry name" value="Signaling_Regulatory_Domain"/>
</dbReference>
<dbReference type="CDD" id="cd14733">
    <property type="entry name" value="BACK"/>
    <property type="match status" value="1"/>
</dbReference>
<dbReference type="SUPFAM" id="SSF48403">
    <property type="entry name" value="Ankyrin repeat"/>
    <property type="match status" value="1"/>
</dbReference>